<comment type="caution">
    <text evidence="1">The sequence shown here is derived from an EMBL/GenBank/DDBJ whole genome shotgun (WGS) entry which is preliminary data.</text>
</comment>
<dbReference type="Proteomes" id="UP001175228">
    <property type="component" value="Unassembled WGS sequence"/>
</dbReference>
<protein>
    <submittedName>
        <fullName evidence="1">Uncharacterized protein</fullName>
    </submittedName>
</protein>
<sequence length="207" mass="23583">MSIAIPVLALKYAFHYGGDLGNEPHRFVNPPRDFAPSTSPLSPAQNSTISYRYIPEIKYLVIYKTMFEYSQDPGEMKLWQLQHDEWAECTEEGEEEEGEGSVSLRCKGCAELVVFDRWEAHRDACLGIEDRMVRAVMADMLNEQPGEEENERECWRMRTLRGAPVVDGCGGDGEEGEFVEEEESKRKSLGMRLCSALHFVGRKHSKD</sequence>
<gene>
    <name evidence="1" type="ORF">EDD18DRAFT_1461146</name>
</gene>
<reference evidence="1" key="1">
    <citation type="submission" date="2023-06" db="EMBL/GenBank/DDBJ databases">
        <authorList>
            <consortium name="Lawrence Berkeley National Laboratory"/>
            <person name="Ahrendt S."/>
            <person name="Sahu N."/>
            <person name="Indic B."/>
            <person name="Wong-Bajracharya J."/>
            <person name="Merenyi Z."/>
            <person name="Ke H.-M."/>
            <person name="Monk M."/>
            <person name="Kocsube S."/>
            <person name="Drula E."/>
            <person name="Lipzen A."/>
            <person name="Balint B."/>
            <person name="Henrissat B."/>
            <person name="Andreopoulos B."/>
            <person name="Martin F.M."/>
            <person name="Harder C.B."/>
            <person name="Rigling D."/>
            <person name="Ford K.L."/>
            <person name="Foster G.D."/>
            <person name="Pangilinan J."/>
            <person name="Papanicolaou A."/>
            <person name="Barry K."/>
            <person name="LaButti K."/>
            <person name="Viragh M."/>
            <person name="Koriabine M."/>
            <person name="Yan M."/>
            <person name="Riley R."/>
            <person name="Champramary S."/>
            <person name="Plett K.L."/>
            <person name="Tsai I.J."/>
            <person name="Slot J."/>
            <person name="Sipos G."/>
            <person name="Plett J."/>
            <person name="Nagy L.G."/>
            <person name="Grigoriev I.V."/>
        </authorList>
    </citation>
    <scope>NUCLEOTIDE SEQUENCE</scope>
    <source>
        <strain evidence="1">HWK02</strain>
    </source>
</reference>
<accession>A0AA39QAC1</accession>
<name>A0AA39QAC1_9AGAR</name>
<dbReference type="EMBL" id="JAUEPU010000010">
    <property type="protein sequence ID" value="KAK0499207.1"/>
    <property type="molecule type" value="Genomic_DNA"/>
</dbReference>
<proteinExistence type="predicted"/>
<keyword evidence="2" id="KW-1185">Reference proteome</keyword>
<dbReference type="AlphaFoldDB" id="A0AA39QAC1"/>
<evidence type="ECO:0000313" key="1">
    <source>
        <dbReference type="EMBL" id="KAK0499207.1"/>
    </source>
</evidence>
<organism evidence="1 2">
    <name type="scientific">Armillaria luteobubalina</name>
    <dbReference type="NCBI Taxonomy" id="153913"/>
    <lineage>
        <taxon>Eukaryota</taxon>
        <taxon>Fungi</taxon>
        <taxon>Dikarya</taxon>
        <taxon>Basidiomycota</taxon>
        <taxon>Agaricomycotina</taxon>
        <taxon>Agaricomycetes</taxon>
        <taxon>Agaricomycetidae</taxon>
        <taxon>Agaricales</taxon>
        <taxon>Marasmiineae</taxon>
        <taxon>Physalacriaceae</taxon>
        <taxon>Armillaria</taxon>
    </lineage>
</organism>
<evidence type="ECO:0000313" key="2">
    <source>
        <dbReference type="Proteomes" id="UP001175228"/>
    </source>
</evidence>